<dbReference type="OrthoDB" id="6161020at2"/>
<evidence type="ECO:0000256" key="1">
    <source>
        <dbReference type="SAM" id="MobiDB-lite"/>
    </source>
</evidence>
<dbReference type="AlphaFoldDB" id="A0A157ZMD6"/>
<protein>
    <recommendedName>
        <fullName evidence="4">DUF2795 domain-containing protein</fullName>
    </recommendedName>
</protein>
<name>A0A157ZMD6_9BURK</name>
<feature type="region of interest" description="Disordered" evidence="1">
    <location>
        <begin position="1"/>
        <end position="21"/>
    </location>
</feature>
<dbReference type="EMBL" id="FCOJ02000004">
    <property type="protein sequence ID" value="SAK46656.1"/>
    <property type="molecule type" value="Genomic_DNA"/>
</dbReference>
<dbReference type="RefSeq" id="WP_086965953.1">
    <property type="nucleotide sequence ID" value="NZ_FCOJ02000004.1"/>
</dbReference>
<reference evidence="2" key="1">
    <citation type="submission" date="2016-01" db="EMBL/GenBank/DDBJ databases">
        <authorList>
            <person name="Peeters C."/>
        </authorList>
    </citation>
    <scope>NUCLEOTIDE SEQUENCE [LARGE SCALE GENOMIC DNA]</scope>
    <source>
        <strain evidence="2">LMG 29325</strain>
    </source>
</reference>
<dbReference type="STRING" id="1777143.AWB82_00920"/>
<organism evidence="2 3">
    <name type="scientific">Caballeronia glebae</name>
    <dbReference type="NCBI Taxonomy" id="1777143"/>
    <lineage>
        <taxon>Bacteria</taxon>
        <taxon>Pseudomonadati</taxon>
        <taxon>Pseudomonadota</taxon>
        <taxon>Betaproteobacteria</taxon>
        <taxon>Burkholderiales</taxon>
        <taxon>Burkholderiaceae</taxon>
        <taxon>Caballeronia</taxon>
    </lineage>
</organism>
<evidence type="ECO:0000313" key="3">
    <source>
        <dbReference type="Proteomes" id="UP000054596"/>
    </source>
</evidence>
<feature type="compositionally biased region" description="Basic and acidic residues" evidence="1">
    <location>
        <begin position="12"/>
        <end position="21"/>
    </location>
</feature>
<accession>A0A157ZMD6</accession>
<sequence>MAQHPAHSQNHRHPDEPQMEEIARALKGAEYPMRKEKLLTLAKSNGADGEVIAVLNKISDRNFDSADAVLRDATRAE</sequence>
<keyword evidence="3" id="KW-1185">Reference proteome</keyword>
<evidence type="ECO:0008006" key="4">
    <source>
        <dbReference type="Google" id="ProtNLM"/>
    </source>
</evidence>
<comment type="caution">
    <text evidence="2">The sequence shown here is derived from an EMBL/GenBank/DDBJ whole genome shotgun (WGS) entry which is preliminary data.</text>
</comment>
<gene>
    <name evidence="2" type="ORF">AWB82_00920</name>
</gene>
<dbReference type="InterPro" id="IPR021527">
    <property type="entry name" value="DUF2795"/>
</dbReference>
<evidence type="ECO:0000313" key="2">
    <source>
        <dbReference type="EMBL" id="SAK46656.1"/>
    </source>
</evidence>
<dbReference type="Pfam" id="PF11387">
    <property type="entry name" value="DUF2795"/>
    <property type="match status" value="1"/>
</dbReference>
<dbReference type="Proteomes" id="UP000054596">
    <property type="component" value="Unassembled WGS sequence"/>
</dbReference>
<proteinExistence type="predicted"/>